<dbReference type="PANTHER" id="PTHR22605">
    <property type="entry name" value="RZ-TYPE DOMAIN-CONTAINING PROTEIN"/>
    <property type="match status" value="1"/>
</dbReference>
<dbReference type="GO" id="GO:0016887">
    <property type="term" value="F:ATP hydrolysis activity"/>
    <property type="evidence" value="ECO:0007669"/>
    <property type="project" value="InterPro"/>
</dbReference>
<dbReference type="PANTHER" id="PTHR22605:SF16">
    <property type="entry name" value="E3 UBIQUITIN-PROTEIN LIGASE RNF213"/>
    <property type="match status" value="1"/>
</dbReference>
<comment type="caution">
    <text evidence="1">The sequence shown here is derived from an EMBL/GenBank/DDBJ whole genome shotgun (WGS) entry which is preliminary data.</text>
</comment>
<keyword evidence="2" id="KW-1185">Reference proteome</keyword>
<protein>
    <submittedName>
        <fullName evidence="1">RNF213</fullName>
        <ecNumber evidence="1">2.3.2.27</ecNumber>
    </submittedName>
</protein>
<proteinExistence type="predicted"/>
<dbReference type="GO" id="GO:0061630">
    <property type="term" value="F:ubiquitin protein ligase activity"/>
    <property type="evidence" value="ECO:0007669"/>
    <property type="project" value="UniProtKB-EC"/>
</dbReference>
<dbReference type="OrthoDB" id="6135597at2759"/>
<name>A0A8S3V2Y0_MYTED</name>
<keyword evidence="1" id="KW-0012">Acyltransferase</keyword>
<dbReference type="Proteomes" id="UP000683360">
    <property type="component" value="Unassembled WGS sequence"/>
</dbReference>
<dbReference type="EC" id="2.3.2.27" evidence="1"/>
<sequence>MLIQKYGRKLDRAEATTLKILDVKQDMEKDRKIDEFEQLLKDFTEAWSCVKESLKTTVCLLENNILAIDKSYFRSSISDDTPISYLIPTYRDAGLCSYILLYFLLKKQNMFIEQYCYQRKLSAKSLPKVHVKDISSAHLISYHPDKDLLPMVLANCNYTFEVGQGTRIEYNFTNLERQLMDRFLFSKSIITGIAEERLSPAVRSQICAEIRMKPAADLWESLDKLDIAISFLKSVGSDPDSSLCDFITNTLKIDNPFSSPR</sequence>
<keyword evidence="1" id="KW-0808">Transferase</keyword>
<reference evidence="1" key="1">
    <citation type="submission" date="2021-03" db="EMBL/GenBank/DDBJ databases">
        <authorList>
            <person name="Bekaert M."/>
        </authorList>
    </citation>
    <scope>NUCLEOTIDE SEQUENCE</scope>
</reference>
<organism evidence="1 2">
    <name type="scientific">Mytilus edulis</name>
    <name type="common">Blue mussel</name>
    <dbReference type="NCBI Taxonomy" id="6550"/>
    <lineage>
        <taxon>Eukaryota</taxon>
        <taxon>Metazoa</taxon>
        <taxon>Spiralia</taxon>
        <taxon>Lophotrochozoa</taxon>
        <taxon>Mollusca</taxon>
        <taxon>Bivalvia</taxon>
        <taxon>Autobranchia</taxon>
        <taxon>Pteriomorphia</taxon>
        <taxon>Mytilida</taxon>
        <taxon>Mytiloidea</taxon>
        <taxon>Mytilidae</taxon>
        <taxon>Mytilinae</taxon>
        <taxon>Mytilus</taxon>
    </lineage>
</organism>
<dbReference type="AlphaFoldDB" id="A0A8S3V2Y0"/>
<gene>
    <name evidence="1" type="ORF">MEDL_64050</name>
</gene>
<dbReference type="EMBL" id="CAJPWZ010003121">
    <property type="protein sequence ID" value="CAG2252468.1"/>
    <property type="molecule type" value="Genomic_DNA"/>
</dbReference>
<evidence type="ECO:0000313" key="1">
    <source>
        <dbReference type="EMBL" id="CAG2252468.1"/>
    </source>
</evidence>
<accession>A0A8S3V2Y0</accession>
<dbReference type="InterPro" id="IPR031248">
    <property type="entry name" value="RNF213"/>
</dbReference>
<evidence type="ECO:0000313" key="2">
    <source>
        <dbReference type="Proteomes" id="UP000683360"/>
    </source>
</evidence>